<dbReference type="PANTHER" id="PTHR32191">
    <property type="entry name" value="TETRASPANIN-8-RELATED"/>
    <property type="match status" value="1"/>
</dbReference>
<evidence type="ECO:0000256" key="5">
    <source>
        <dbReference type="ARBA" id="ARBA00023136"/>
    </source>
</evidence>
<keyword evidence="5 6" id="KW-0472">Membrane</keyword>
<sequence>MAMTTIVALTFSIFMFLTLPNESANATYQKTQNGNWLAGFSPLLRLILVNDQEWNRAKTCLIDKGLCQGFRNHSASSPWDYLYYVQLGCCSPPKRCGFLQRNESFWEIPESGFASQNEECQMWANSSNRGGCYDCDSCKAGYLAKFQMDWQADKALFVAILLILIVSTSLAFWTFGCRDESEHAREQRKYRNVVNA</sequence>
<reference evidence="8" key="1">
    <citation type="journal article" date="2025" name="Foods">
        <title>Unveiling the Microbial Signatures of Arabica Coffee Cherries: Insights into Ripeness Specific Diversity, Functional Traits, and Implications for Quality and Safety.</title>
        <authorList>
            <consortium name="RefSeq"/>
            <person name="Tenea G.N."/>
            <person name="Cifuentes V."/>
            <person name="Reyes P."/>
            <person name="Cevallos-Vallejos M."/>
        </authorList>
    </citation>
    <scope>NUCLEOTIDE SEQUENCE [LARGE SCALE GENOMIC DNA]</scope>
</reference>
<evidence type="ECO:0000313" key="8">
    <source>
        <dbReference type="Proteomes" id="UP001652660"/>
    </source>
</evidence>
<evidence type="ECO:0000313" key="9">
    <source>
        <dbReference type="RefSeq" id="XP_027073701.2"/>
    </source>
</evidence>
<accession>A0A6P6T7E7</accession>
<dbReference type="Proteomes" id="UP001652660">
    <property type="component" value="Chromosome 7c"/>
</dbReference>
<evidence type="ECO:0000256" key="6">
    <source>
        <dbReference type="SAM" id="Phobius"/>
    </source>
</evidence>
<evidence type="ECO:0000256" key="4">
    <source>
        <dbReference type="ARBA" id="ARBA00022989"/>
    </source>
</evidence>
<evidence type="ECO:0000256" key="1">
    <source>
        <dbReference type="ARBA" id="ARBA00004370"/>
    </source>
</evidence>
<evidence type="ECO:0000256" key="3">
    <source>
        <dbReference type="ARBA" id="ARBA00022692"/>
    </source>
</evidence>
<feature type="chain" id="PRO_5046727920" evidence="7">
    <location>
        <begin position="24"/>
        <end position="196"/>
    </location>
</feature>
<dbReference type="OrthoDB" id="672773at2759"/>
<evidence type="ECO:0000256" key="2">
    <source>
        <dbReference type="ARBA" id="ARBA00006840"/>
    </source>
</evidence>
<keyword evidence="3 6" id="KW-0812">Transmembrane</keyword>
<gene>
    <name evidence="9" type="primary">LOC113698185</name>
</gene>
<organism evidence="8 9">
    <name type="scientific">Coffea arabica</name>
    <name type="common">Arabian coffee</name>
    <dbReference type="NCBI Taxonomy" id="13443"/>
    <lineage>
        <taxon>Eukaryota</taxon>
        <taxon>Viridiplantae</taxon>
        <taxon>Streptophyta</taxon>
        <taxon>Embryophyta</taxon>
        <taxon>Tracheophyta</taxon>
        <taxon>Spermatophyta</taxon>
        <taxon>Magnoliopsida</taxon>
        <taxon>eudicotyledons</taxon>
        <taxon>Gunneridae</taxon>
        <taxon>Pentapetalae</taxon>
        <taxon>asterids</taxon>
        <taxon>lamiids</taxon>
        <taxon>Gentianales</taxon>
        <taxon>Rubiaceae</taxon>
        <taxon>Ixoroideae</taxon>
        <taxon>Gardenieae complex</taxon>
        <taxon>Bertiereae - Coffeeae clade</taxon>
        <taxon>Coffeeae</taxon>
        <taxon>Coffea</taxon>
    </lineage>
</organism>
<comment type="similarity">
    <text evidence="2">Belongs to the tetraspanin (TM4SF) family.</text>
</comment>
<keyword evidence="4 6" id="KW-1133">Transmembrane helix</keyword>
<name>A0A6P6T7E7_COFAR</name>
<evidence type="ECO:0000256" key="7">
    <source>
        <dbReference type="SAM" id="SignalP"/>
    </source>
</evidence>
<keyword evidence="8" id="KW-1185">Reference proteome</keyword>
<comment type="subcellular location">
    <subcellularLocation>
        <location evidence="1">Membrane</location>
    </subcellularLocation>
</comment>
<dbReference type="RefSeq" id="XP_027073701.2">
    <property type="nucleotide sequence ID" value="XM_027217900.2"/>
</dbReference>
<feature type="signal peptide" evidence="7">
    <location>
        <begin position="1"/>
        <end position="23"/>
    </location>
</feature>
<reference evidence="9" key="2">
    <citation type="submission" date="2025-08" db="UniProtKB">
        <authorList>
            <consortium name="RefSeq"/>
        </authorList>
    </citation>
    <scope>IDENTIFICATION</scope>
    <source>
        <tissue evidence="9">Leaves</tissue>
    </source>
</reference>
<dbReference type="GeneID" id="113698185"/>
<dbReference type="InterPro" id="IPR044991">
    <property type="entry name" value="TET_plant"/>
</dbReference>
<feature type="transmembrane region" description="Helical" evidence="6">
    <location>
        <begin position="155"/>
        <end position="175"/>
    </location>
</feature>
<proteinExistence type="inferred from homology"/>
<protein>
    <submittedName>
        <fullName evidence="9">Protein TORNADO 2-like</fullName>
    </submittedName>
</protein>
<keyword evidence="7" id="KW-0732">Signal</keyword>